<feature type="transmembrane region" description="Helical" evidence="1">
    <location>
        <begin position="6"/>
        <end position="24"/>
    </location>
</feature>
<accession>A0A6C0B833</accession>
<organism evidence="2">
    <name type="scientific">viral metagenome</name>
    <dbReference type="NCBI Taxonomy" id="1070528"/>
    <lineage>
        <taxon>unclassified sequences</taxon>
        <taxon>metagenomes</taxon>
        <taxon>organismal metagenomes</taxon>
    </lineage>
</organism>
<dbReference type="Pfam" id="PF09945">
    <property type="entry name" value="DUF2177"/>
    <property type="match status" value="1"/>
</dbReference>
<keyword evidence="1" id="KW-0812">Transmembrane</keyword>
<reference evidence="2" key="1">
    <citation type="journal article" date="2020" name="Nature">
        <title>Giant virus diversity and host interactions through global metagenomics.</title>
        <authorList>
            <person name="Schulz F."/>
            <person name="Roux S."/>
            <person name="Paez-Espino D."/>
            <person name="Jungbluth S."/>
            <person name="Walsh D.A."/>
            <person name="Denef V.J."/>
            <person name="McMahon K.D."/>
            <person name="Konstantinidis K.T."/>
            <person name="Eloe-Fadrosh E.A."/>
            <person name="Kyrpides N.C."/>
            <person name="Woyke T."/>
        </authorList>
    </citation>
    <scope>NUCLEOTIDE SEQUENCE</scope>
    <source>
        <strain evidence="2">GVMAG-M-3300010158-13</strain>
    </source>
</reference>
<sequence>MWNLKKLFVSTLLFIAIDAMYLYSSKKTFEDQIVKVQRVIMQMRIEGAVLCYLVLVFGINYFIIQPKNSVFDAFVLGVVIYAVYETTNYATLKKWSESMVVIDSLWGGILFALTTYLTYEIVR</sequence>
<protein>
    <recommendedName>
        <fullName evidence="3">DUF2177 family protein</fullName>
    </recommendedName>
</protein>
<evidence type="ECO:0000313" key="2">
    <source>
        <dbReference type="EMBL" id="QHS87851.1"/>
    </source>
</evidence>
<proteinExistence type="predicted"/>
<evidence type="ECO:0000256" key="1">
    <source>
        <dbReference type="SAM" id="Phobius"/>
    </source>
</evidence>
<keyword evidence="1" id="KW-1133">Transmembrane helix</keyword>
<dbReference type="AlphaFoldDB" id="A0A6C0B833"/>
<feature type="transmembrane region" description="Helical" evidence="1">
    <location>
        <begin position="45"/>
        <end position="64"/>
    </location>
</feature>
<name>A0A6C0B833_9ZZZZ</name>
<evidence type="ECO:0008006" key="3">
    <source>
        <dbReference type="Google" id="ProtNLM"/>
    </source>
</evidence>
<dbReference type="EMBL" id="MN739089">
    <property type="protein sequence ID" value="QHS87851.1"/>
    <property type="molecule type" value="Genomic_DNA"/>
</dbReference>
<feature type="transmembrane region" description="Helical" evidence="1">
    <location>
        <begin position="99"/>
        <end position="119"/>
    </location>
</feature>
<dbReference type="InterPro" id="IPR018687">
    <property type="entry name" value="DUF2177_membr"/>
</dbReference>
<keyword evidence="1" id="KW-0472">Membrane</keyword>
<feature type="transmembrane region" description="Helical" evidence="1">
    <location>
        <begin position="70"/>
        <end position="87"/>
    </location>
</feature>